<comment type="subcellular location">
    <subcellularLocation>
        <location evidence="2">Nucleus</location>
    </subcellularLocation>
</comment>
<keyword evidence="6" id="KW-0539">Nucleus</keyword>
<sequence length="93" mass="10496">MVRTKEAHANAVMLEILGDIPDAQIKPAENVLFVCKLNPITQDEDLYTIFSRFGTVTSAEIIRDYKTGDSLCYAFIEFETKEACEHAYSEDLS</sequence>
<evidence type="ECO:0000256" key="7">
    <source>
        <dbReference type="PROSITE-ProRule" id="PRU00176"/>
    </source>
</evidence>
<dbReference type="InterPro" id="IPR035542">
    <property type="entry name" value="CRIP"/>
</dbReference>
<dbReference type="InterPro" id="IPR035979">
    <property type="entry name" value="RBD_domain_sf"/>
</dbReference>
<evidence type="ECO:0000256" key="6">
    <source>
        <dbReference type="ARBA" id="ARBA00023242"/>
    </source>
</evidence>
<protein>
    <recommendedName>
        <fullName evidence="3">peptidylprolyl isomerase</fullName>
        <ecNumber evidence="3">5.2.1.8</ecNumber>
    </recommendedName>
</protein>
<evidence type="ECO:0000256" key="5">
    <source>
        <dbReference type="ARBA" id="ARBA00023235"/>
    </source>
</evidence>
<evidence type="ECO:0000256" key="3">
    <source>
        <dbReference type="ARBA" id="ARBA00013194"/>
    </source>
</evidence>
<reference evidence="9" key="2">
    <citation type="journal article" date="2015" name="Data Brief">
        <title>Shoot transcriptome of the giant reed, Arundo donax.</title>
        <authorList>
            <person name="Barrero R.A."/>
            <person name="Guerrero F.D."/>
            <person name="Moolhuijzen P."/>
            <person name="Goolsby J.A."/>
            <person name="Tidwell J."/>
            <person name="Bellgard S.E."/>
            <person name="Bellgard M.I."/>
        </authorList>
    </citation>
    <scope>NUCLEOTIDE SEQUENCE</scope>
    <source>
        <tissue evidence="9">Shoot tissue taken approximately 20 cm above the soil surface</tissue>
    </source>
</reference>
<dbReference type="PROSITE" id="PS50102">
    <property type="entry name" value="RRM"/>
    <property type="match status" value="1"/>
</dbReference>
<evidence type="ECO:0000313" key="9">
    <source>
        <dbReference type="EMBL" id="JAE11277.1"/>
    </source>
</evidence>
<dbReference type="InterPro" id="IPR012677">
    <property type="entry name" value="Nucleotide-bd_a/b_plait_sf"/>
</dbReference>
<dbReference type="PANTHER" id="PTHR45843">
    <property type="entry name" value="PEPTIDYL-PROLYL CIS-TRANS ISOMERASE-LIKE 4"/>
    <property type="match status" value="1"/>
</dbReference>
<dbReference type="GO" id="GO:0003755">
    <property type="term" value="F:peptidyl-prolyl cis-trans isomerase activity"/>
    <property type="evidence" value="ECO:0007669"/>
    <property type="project" value="UniProtKB-KW"/>
</dbReference>
<name>A0A0A9FFZ7_ARUDO</name>
<dbReference type="GO" id="GO:0003723">
    <property type="term" value="F:RNA binding"/>
    <property type="evidence" value="ECO:0007669"/>
    <property type="project" value="UniProtKB-UniRule"/>
</dbReference>
<dbReference type="SMART" id="SM00360">
    <property type="entry name" value="RRM"/>
    <property type="match status" value="1"/>
</dbReference>
<evidence type="ECO:0000256" key="1">
    <source>
        <dbReference type="ARBA" id="ARBA00000971"/>
    </source>
</evidence>
<dbReference type="AlphaFoldDB" id="A0A0A9FFZ7"/>
<reference evidence="9" key="1">
    <citation type="submission" date="2014-09" db="EMBL/GenBank/DDBJ databases">
        <authorList>
            <person name="Magalhaes I.L.F."/>
            <person name="Oliveira U."/>
            <person name="Santos F.R."/>
            <person name="Vidigal T.H.D.A."/>
            <person name="Brescovit A.D."/>
            <person name="Santos A.J."/>
        </authorList>
    </citation>
    <scope>NUCLEOTIDE SEQUENCE</scope>
    <source>
        <tissue evidence="9">Shoot tissue taken approximately 20 cm above the soil surface</tissue>
    </source>
</reference>
<dbReference type="EC" id="5.2.1.8" evidence="3"/>
<dbReference type="EMBL" id="GBRH01186619">
    <property type="protein sequence ID" value="JAE11277.1"/>
    <property type="molecule type" value="Transcribed_RNA"/>
</dbReference>
<dbReference type="SUPFAM" id="SSF54928">
    <property type="entry name" value="RNA-binding domain, RBD"/>
    <property type="match status" value="1"/>
</dbReference>
<dbReference type="PANTHER" id="PTHR45843:SF1">
    <property type="entry name" value="PEPTIDYL-PROLYL CIS-TRANS ISOMERASE-LIKE 4"/>
    <property type="match status" value="1"/>
</dbReference>
<proteinExistence type="predicted"/>
<evidence type="ECO:0000256" key="4">
    <source>
        <dbReference type="ARBA" id="ARBA00023110"/>
    </source>
</evidence>
<keyword evidence="5" id="KW-0413">Isomerase</keyword>
<keyword evidence="4" id="KW-0697">Rotamase</keyword>
<organism evidence="9">
    <name type="scientific">Arundo donax</name>
    <name type="common">Giant reed</name>
    <name type="synonym">Donax arundinaceus</name>
    <dbReference type="NCBI Taxonomy" id="35708"/>
    <lineage>
        <taxon>Eukaryota</taxon>
        <taxon>Viridiplantae</taxon>
        <taxon>Streptophyta</taxon>
        <taxon>Embryophyta</taxon>
        <taxon>Tracheophyta</taxon>
        <taxon>Spermatophyta</taxon>
        <taxon>Magnoliopsida</taxon>
        <taxon>Liliopsida</taxon>
        <taxon>Poales</taxon>
        <taxon>Poaceae</taxon>
        <taxon>PACMAD clade</taxon>
        <taxon>Arundinoideae</taxon>
        <taxon>Arundineae</taxon>
        <taxon>Arundo</taxon>
    </lineage>
</organism>
<comment type="catalytic activity">
    <reaction evidence="1">
        <text>[protein]-peptidylproline (omega=180) = [protein]-peptidylproline (omega=0)</text>
        <dbReference type="Rhea" id="RHEA:16237"/>
        <dbReference type="Rhea" id="RHEA-COMP:10747"/>
        <dbReference type="Rhea" id="RHEA-COMP:10748"/>
        <dbReference type="ChEBI" id="CHEBI:83833"/>
        <dbReference type="ChEBI" id="CHEBI:83834"/>
        <dbReference type="EC" id="5.2.1.8"/>
    </reaction>
</comment>
<accession>A0A0A9FFZ7</accession>
<dbReference type="Pfam" id="PF00076">
    <property type="entry name" value="RRM_1"/>
    <property type="match status" value="1"/>
</dbReference>
<dbReference type="GO" id="GO:0005634">
    <property type="term" value="C:nucleus"/>
    <property type="evidence" value="ECO:0007669"/>
    <property type="project" value="UniProtKB-SubCell"/>
</dbReference>
<dbReference type="InterPro" id="IPR000504">
    <property type="entry name" value="RRM_dom"/>
</dbReference>
<feature type="domain" description="RRM" evidence="8">
    <location>
        <begin position="30"/>
        <end position="93"/>
    </location>
</feature>
<dbReference type="Gene3D" id="3.30.70.330">
    <property type="match status" value="1"/>
</dbReference>
<evidence type="ECO:0000259" key="8">
    <source>
        <dbReference type="PROSITE" id="PS50102"/>
    </source>
</evidence>
<keyword evidence="7" id="KW-0694">RNA-binding</keyword>
<evidence type="ECO:0000256" key="2">
    <source>
        <dbReference type="ARBA" id="ARBA00004123"/>
    </source>
</evidence>